<accession>A0A370GS03</accession>
<reference evidence="1 2" key="1">
    <citation type="submission" date="2018-07" db="EMBL/GenBank/DDBJ databases">
        <title>Genomic Encyclopedia of Type Strains, Phase IV (KMG-IV): sequencing the most valuable type-strain genomes for metagenomic binning, comparative biology and taxonomic classification.</title>
        <authorList>
            <person name="Goeker M."/>
        </authorList>
    </citation>
    <scope>NUCLEOTIDE SEQUENCE [LARGE SCALE GENOMIC DNA]</scope>
    <source>
        <strain evidence="1 2">DSM 44952</strain>
    </source>
</reference>
<dbReference type="Pfam" id="PF04237">
    <property type="entry name" value="YjbR"/>
    <property type="match status" value="1"/>
</dbReference>
<dbReference type="SUPFAM" id="SSF142906">
    <property type="entry name" value="YjbR-like"/>
    <property type="match status" value="1"/>
</dbReference>
<sequence>MADMAEVPLQRLRELCLTFPGVTEHLNHDEPCWRVRRKTLVTYSERKPAGRVGFWCPAPPGESEALTTQLPTRFFHPPFGGPDWLGVYLDVPLDWTEIHELITEAYRMIAPPHKLIAELDEETPPHIG</sequence>
<dbReference type="AlphaFoldDB" id="A0A370GS03"/>
<dbReference type="Gene3D" id="3.90.1150.30">
    <property type="match status" value="1"/>
</dbReference>
<dbReference type="EMBL" id="QQAZ01000012">
    <property type="protein sequence ID" value="RDI46199.1"/>
    <property type="molecule type" value="Genomic_DNA"/>
</dbReference>
<evidence type="ECO:0000313" key="1">
    <source>
        <dbReference type="EMBL" id="RDI46199.1"/>
    </source>
</evidence>
<dbReference type="STRING" id="1210089.GCA_001613165_03386"/>
<gene>
    <name evidence="1" type="ORF">DFR68_112100</name>
</gene>
<comment type="caution">
    <text evidence="1">The sequence shown here is derived from an EMBL/GenBank/DDBJ whole genome shotgun (WGS) entry which is preliminary data.</text>
</comment>
<name>A0A370GS03_9NOCA</name>
<dbReference type="InterPro" id="IPR038056">
    <property type="entry name" value="YjbR-like_sf"/>
</dbReference>
<proteinExistence type="predicted"/>
<organism evidence="1 2">
    <name type="scientific">Nocardia mexicana</name>
    <dbReference type="NCBI Taxonomy" id="279262"/>
    <lineage>
        <taxon>Bacteria</taxon>
        <taxon>Bacillati</taxon>
        <taxon>Actinomycetota</taxon>
        <taxon>Actinomycetes</taxon>
        <taxon>Mycobacteriales</taxon>
        <taxon>Nocardiaceae</taxon>
        <taxon>Nocardia</taxon>
    </lineage>
</organism>
<evidence type="ECO:0000313" key="2">
    <source>
        <dbReference type="Proteomes" id="UP000255355"/>
    </source>
</evidence>
<dbReference type="Proteomes" id="UP000255355">
    <property type="component" value="Unassembled WGS sequence"/>
</dbReference>
<dbReference type="InterPro" id="IPR058532">
    <property type="entry name" value="YjbR/MT2646/Rv2570-like"/>
</dbReference>
<protein>
    <submittedName>
        <fullName evidence="1">YjbR protein</fullName>
    </submittedName>
</protein>
<keyword evidence="2" id="KW-1185">Reference proteome</keyword>